<protein>
    <recommendedName>
        <fullName evidence="2">Small ribosomal subunit protein mS35 mitochondrial conserved domain-containing protein</fullName>
    </recommendedName>
</protein>
<dbReference type="EMBL" id="KV426007">
    <property type="protein sequence ID" value="KZV92510.1"/>
    <property type="molecule type" value="Genomic_DNA"/>
</dbReference>
<name>A0A165HVB3_EXIGL</name>
<feature type="compositionally biased region" description="Low complexity" evidence="1">
    <location>
        <begin position="589"/>
        <end position="598"/>
    </location>
</feature>
<dbReference type="Pfam" id="PF10213">
    <property type="entry name" value="MRP-S28"/>
    <property type="match status" value="1"/>
</dbReference>
<dbReference type="STRING" id="1314781.A0A165HVB3"/>
<evidence type="ECO:0000256" key="1">
    <source>
        <dbReference type="SAM" id="MobiDB-lite"/>
    </source>
</evidence>
<feature type="region of interest" description="Disordered" evidence="1">
    <location>
        <begin position="585"/>
        <end position="653"/>
    </location>
</feature>
<evidence type="ECO:0000313" key="4">
    <source>
        <dbReference type="Proteomes" id="UP000077266"/>
    </source>
</evidence>
<organism evidence="3 4">
    <name type="scientific">Exidia glandulosa HHB12029</name>
    <dbReference type="NCBI Taxonomy" id="1314781"/>
    <lineage>
        <taxon>Eukaryota</taxon>
        <taxon>Fungi</taxon>
        <taxon>Dikarya</taxon>
        <taxon>Basidiomycota</taxon>
        <taxon>Agaricomycotina</taxon>
        <taxon>Agaricomycetes</taxon>
        <taxon>Auriculariales</taxon>
        <taxon>Exidiaceae</taxon>
        <taxon>Exidia</taxon>
    </lineage>
</organism>
<sequence length="653" mass="73735">MITRQPRASQAAHAAARLFSTTPAASARAGKGSKGGKASSSKPSPAKQQPAKQPTPQRQRPTNSLYLELLARAPTFQNHPAYSQLVQELKRKAERDLGRKLRPEENELATPSNDPTALRNMIFERDPENPDAPSPVADAFLSELATAHHTTNPNVFAGQPPEVVEFIQKQLARKEEIEERKRLKELEESGETPSAIEEATEDGEEDGEEEDSFVSDAQAEAEAQAEEEAAAELAELESPFLEGAAHRKFNPLDLNNIQADPKALSPVAFRMISIQRQFLHYMRLIEGDMFMLQALRQPFVPPPADRPLSVRTISFGGEKHPATRKRVVTAPVTLLPLEGKAARHKLKVLAGPRWTLRPPRDAGFSEVEDEAWGQHGYIKLSIEDFAEPVQNLKFASDTILNLVLAANDDSDSMKDIPIDERHVVTYYKRKPGFDKFGHRPSIADFPLEWLHIYDSKKTVEILKAVDLEERVAMTEDYVGHLDDIHDRWTAFRENRTRIRRETWDKWAEARDAALERGDMKAAAIPFKMPYEDPNEPADIQAAIEDHYGEDFMDIKEQSEADMSRAVEVPMSLDEEEDTAVLYEEDWTPSVSQSSSGESAEQNAISRREEEKLVDDEDGEEEEDDEEFEDDDEEDEEEDDDDEPPSHSQRSRRK</sequence>
<evidence type="ECO:0000259" key="2">
    <source>
        <dbReference type="Pfam" id="PF10213"/>
    </source>
</evidence>
<evidence type="ECO:0000313" key="3">
    <source>
        <dbReference type="EMBL" id="KZV92510.1"/>
    </source>
</evidence>
<feature type="region of interest" description="Disordered" evidence="1">
    <location>
        <begin position="182"/>
        <end position="232"/>
    </location>
</feature>
<gene>
    <name evidence="3" type="ORF">EXIGLDRAFT_647202</name>
</gene>
<reference evidence="3 4" key="1">
    <citation type="journal article" date="2016" name="Mol. Biol. Evol.">
        <title>Comparative Genomics of Early-Diverging Mushroom-Forming Fungi Provides Insights into the Origins of Lignocellulose Decay Capabilities.</title>
        <authorList>
            <person name="Nagy L.G."/>
            <person name="Riley R."/>
            <person name="Tritt A."/>
            <person name="Adam C."/>
            <person name="Daum C."/>
            <person name="Floudas D."/>
            <person name="Sun H."/>
            <person name="Yadav J.S."/>
            <person name="Pangilinan J."/>
            <person name="Larsson K.H."/>
            <person name="Matsuura K."/>
            <person name="Barry K."/>
            <person name="Labutti K."/>
            <person name="Kuo R."/>
            <person name="Ohm R.A."/>
            <person name="Bhattacharya S.S."/>
            <person name="Shirouzu T."/>
            <person name="Yoshinaga Y."/>
            <person name="Martin F.M."/>
            <person name="Grigoriev I.V."/>
            <person name="Hibbett D.S."/>
        </authorList>
    </citation>
    <scope>NUCLEOTIDE SEQUENCE [LARGE SCALE GENOMIC DNA]</scope>
    <source>
        <strain evidence="3 4">HHB12029</strain>
    </source>
</reference>
<feature type="domain" description="Small ribosomal subunit protein mS35 mitochondrial conserved" evidence="2">
    <location>
        <begin position="298"/>
        <end position="449"/>
    </location>
</feature>
<dbReference type="InterPro" id="IPR019349">
    <property type="entry name" value="Ribosomal_mS35_mit"/>
</dbReference>
<feature type="region of interest" description="Disordered" evidence="1">
    <location>
        <begin position="1"/>
        <end position="63"/>
    </location>
</feature>
<accession>A0A165HVB3</accession>
<dbReference type="AlphaFoldDB" id="A0A165HVB3"/>
<dbReference type="OrthoDB" id="283424at2759"/>
<feature type="compositionally biased region" description="Acidic residues" evidence="1">
    <location>
        <begin position="198"/>
        <end position="213"/>
    </location>
</feature>
<dbReference type="Proteomes" id="UP000077266">
    <property type="component" value="Unassembled WGS sequence"/>
</dbReference>
<feature type="compositionally biased region" description="Low complexity" evidence="1">
    <location>
        <begin position="23"/>
        <end position="61"/>
    </location>
</feature>
<proteinExistence type="predicted"/>
<dbReference type="InParanoid" id="A0A165HVB3"/>
<feature type="compositionally biased region" description="Acidic residues" evidence="1">
    <location>
        <begin position="611"/>
        <end position="642"/>
    </location>
</feature>
<keyword evidence="4" id="KW-1185">Reference proteome</keyword>